<proteinExistence type="predicted"/>
<dbReference type="EMBL" id="CADCTW010000196">
    <property type="protein sequence ID" value="CAA9359484.1"/>
    <property type="molecule type" value="Genomic_DNA"/>
</dbReference>
<protein>
    <submittedName>
        <fullName evidence="2">Uncharacterized protein</fullName>
    </submittedName>
</protein>
<name>A0A6J4MJE2_9BACT</name>
<sequence>APRPCPRCRRPEYRAAHGPDPWPDPAGAAPRAGARRPAPAAAA</sequence>
<reference evidence="2" key="1">
    <citation type="submission" date="2020-02" db="EMBL/GenBank/DDBJ databases">
        <authorList>
            <person name="Meier V. D."/>
        </authorList>
    </citation>
    <scope>NUCLEOTIDE SEQUENCE</scope>
    <source>
        <strain evidence="2">AVDCRST_MAG68</strain>
    </source>
</reference>
<feature type="compositionally biased region" description="Low complexity" evidence="1">
    <location>
        <begin position="25"/>
        <end position="43"/>
    </location>
</feature>
<accession>A0A6J4MJE2</accession>
<evidence type="ECO:0000313" key="2">
    <source>
        <dbReference type="EMBL" id="CAA9359484.1"/>
    </source>
</evidence>
<dbReference type="AlphaFoldDB" id="A0A6J4MJE2"/>
<feature type="region of interest" description="Disordered" evidence="1">
    <location>
        <begin position="1"/>
        <end position="43"/>
    </location>
</feature>
<gene>
    <name evidence="2" type="ORF">AVDCRST_MAG68-4312</name>
</gene>
<feature type="non-terminal residue" evidence="2">
    <location>
        <position position="1"/>
    </location>
</feature>
<organism evidence="2">
    <name type="scientific">uncultured Gemmatimonadota bacterium</name>
    <dbReference type="NCBI Taxonomy" id="203437"/>
    <lineage>
        <taxon>Bacteria</taxon>
        <taxon>Pseudomonadati</taxon>
        <taxon>Gemmatimonadota</taxon>
        <taxon>environmental samples</taxon>
    </lineage>
</organism>
<evidence type="ECO:0000256" key="1">
    <source>
        <dbReference type="SAM" id="MobiDB-lite"/>
    </source>
</evidence>
<feature type="non-terminal residue" evidence="2">
    <location>
        <position position="43"/>
    </location>
</feature>